<accession>A0AC34GQC5</accession>
<protein>
    <submittedName>
        <fullName evidence="2">Uncharacterized protein</fullName>
    </submittedName>
</protein>
<evidence type="ECO:0000313" key="1">
    <source>
        <dbReference type="Proteomes" id="UP000887579"/>
    </source>
</evidence>
<evidence type="ECO:0000313" key="2">
    <source>
        <dbReference type="WBParaSite" id="ES5_v2.g6831.t1"/>
    </source>
</evidence>
<dbReference type="WBParaSite" id="ES5_v2.g6831.t1">
    <property type="protein sequence ID" value="ES5_v2.g6831.t1"/>
    <property type="gene ID" value="ES5_v2.g6831"/>
</dbReference>
<sequence length="392" mass="43139">MASSSSIPPAPPPPPPLQPTTKILARSERPPTNRNNLGSIRPTENPSNRSLLANIHPETLQHAAANLRKTQHNQSLFTPQSEQLLGGSPELSSGGYRENNTINDQFQSTLARTPIHATSISSNPSLPISNSSINSYSLNRAATLTPEASSKTSKWTTSYGQPLVYSSPSSKPLNNNNNNNYSTYSSSTSSTIYQQPQPQTTSYSYSFSSNDVAPPDYPPPPPPPLQQSTTIYAKKDESPKPSTNNVYSSSYSTTTKSTTNNSSTLPSTHPSTLQQPSYQHQKQQQPINNGNISYNSSSNSSYISNPQSYIHEFATKTPAAEIDPTIISTTINRPKQQHPHQSSFAEQLRDSGLTDRQKYANQFQRSNLPERLPPQAVAHIYQVCFFRVFKKK</sequence>
<proteinExistence type="predicted"/>
<dbReference type="Proteomes" id="UP000887579">
    <property type="component" value="Unplaced"/>
</dbReference>
<organism evidence="1 2">
    <name type="scientific">Panagrolaimus sp. ES5</name>
    <dbReference type="NCBI Taxonomy" id="591445"/>
    <lineage>
        <taxon>Eukaryota</taxon>
        <taxon>Metazoa</taxon>
        <taxon>Ecdysozoa</taxon>
        <taxon>Nematoda</taxon>
        <taxon>Chromadorea</taxon>
        <taxon>Rhabditida</taxon>
        <taxon>Tylenchina</taxon>
        <taxon>Panagrolaimomorpha</taxon>
        <taxon>Panagrolaimoidea</taxon>
        <taxon>Panagrolaimidae</taxon>
        <taxon>Panagrolaimus</taxon>
    </lineage>
</organism>
<name>A0AC34GQC5_9BILA</name>
<reference evidence="2" key="1">
    <citation type="submission" date="2022-11" db="UniProtKB">
        <authorList>
            <consortium name="WormBaseParasite"/>
        </authorList>
    </citation>
    <scope>IDENTIFICATION</scope>
</reference>